<dbReference type="AlphaFoldDB" id="A0A3Q9FVX7"/>
<proteinExistence type="predicted"/>
<dbReference type="PANTHER" id="PTHR35525">
    <property type="entry name" value="BLL6575 PROTEIN"/>
    <property type="match status" value="1"/>
</dbReference>
<dbReference type="OrthoDB" id="123307at2"/>
<evidence type="ECO:0000313" key="2">
    <source>
        <dbReference type="EMBL" id="AZQ69955.1"/>
    </source>
</evidence>
<dbReference type="SUPFAM" id="SSF160904">
    <property type="entry name" value="Jann2411-like"/>
    <property type="match status" value="1"/>
</dbReference>
<gene>
    <name evidence="2" type="ORF">EKH77_00845</name>
</gene>
<protein>
    <submittedName>
        <fullName evidence="2">CGNR zinc finger domain-containing protein</fullName>
    </submittedName>
</protein>
<organism evidence="2 3">
    <name type="scientific">Streptomyces luteoverticillatus</name>
    <name type="common">Streptoverticillium luteoverticillatus</name>
    <dbReference type="NCBI Taxonomy" id="66425"/>
    <lineage>
        <taxon>Bacteria</taxon>
        <taxon>Bacillati</taxon>
        <taxon>Actinomycetota</taxon>
        <taxon>Actinomycetes</taxon>
        <taxon>Kitasatosporales</taxon>
        <taxon>Streptomycetaceae</taxon>
        <taxon>Streptomyces</taxon>
    </lineage>
</organism>
<dbReference type="Gene3D" id="1.10.3300.10">
    <property type="entry name" value="Jann2411-like domain"/>
    <property type="match status" value="1"/>
</dbReference>
<feature type="domain" description="Zinc finger CGNR" evidence="1">
    <location>
        <begin position="151"/>
        <end position="194"/>
    </location>
</feature>
<dbReference type="Pfam" id="PF11706">
    <property type="entry name" value="zf-CGNR"/>
    <property type="match status" value="1"/>
</dbReference>
<evidence type="ECO:0000313" key="3">
    <source>
        <dbReference type="Proteomes" id="UP000267900"/>
    </source>
</evidence>
<sequence length="204" mass="21787">MTWPATARYGLEAAPGGLGLVQDLLNTAATPAPGSVDLLAALDDARAWADAAIARWTAVTGRPVPPVLLDAEEAGKLRAFRDDLRRLITEGAGDEPGAGARAALPHHGSVTLRLGEDGVVRLEPCGPGRRRLAALALVAVFEAQRDGTWHRLKTCRAPRCRVAFYDRSRNNSGVWHDVKSCGNAANLRACRARRRAREAEDGGV</sequence>
<dbReference type="InterPro" id="IPR021005">
    <property type="entry name" value="Znf_CGNR"/>
</dbReference>
<dbReference type="Pfam" id="PF07336">
    <property type="entry name" value="ABATE"/>
    <property type="match status" value="1"/>
</dbReference>
<name>A0A3Q9FVX7_STRLT</name>
<dbReference type="RefSeq" id="WP_126912520.1">
    <property type="nucleotide sequence ID" value="NZ_CP034587.1"/>
</dbReference>
<keyword evidence="3" id="KW-1185">Reference proteome</keyword>
<dbReference type="Proteomes" id="UP000267900">
    <property type="component" value="Chromosome"/>
</dbReference>
<accession>A0A3Q9FVX7</accession>
<reference evidence="2 3" key="1">
    <citation type="submission" date="2018-12" db="EMBL/GenBank/DDBJ databases">
        <title>The whole draft genome of Streptomyce luteoverticillatus CGMCC 15060.</title>
        <authorList>
            <person name="Feng Z."/>
            <person name="Chen G."/>
            <person name="Zhang J."/>
            <person name="Zhu H."/>
            <person name="Yu X."/>
            <person name="Zhang W."/>
            <person name="Zhang X."/>
        </authorList>
    </citation>
    <scope>NUCLEOTIDE SEQUENCE [LARGE SCALE GENOMIC DNA]</scope>
    <source>
        <strain evidence="2 3">CGMCC 15060</strain>
    </source>
</reference>
<dbReference type="InterPro" id="IPR023286">
    <property type="entry name" value="ABATE_dom_sf"/>
</dbReference>
<evidence type="ECO:0000259" key="1">
    <source>
        <dbReference type="Pfam" id="PF11706"/>
    </source>
</evidence>
<dbReference type="EMBL" id="CP034587">
    <property type="protein sequence ID" value="AZQ69955.1"/>
    <property type="molecule type" value="Genomic_DNA"/>
</dbReference>
<dbReference type="PANTHER" id="PTHR35525:SF3">
    <property type="entry name" value="BLL6575 PROTEIN"/>
    <property type="match status" value="1"/>
</dbReference>
<dbReference type="InterPro" id="IPR010852">
    <property type="entry name" value="ABATE"/>
</dbReference>